<dbReference type="GO" id="GO:0003700">
    <property type="term" value="F:DNA-binding transcription factor activity"/>
    <property type="evidence" value="ECO:0007669"/>
    <property type="project" value="InterPro"/>
</dbReference>
<proteinExistence type="predicted"/>
<dbReference type="PROSITE" id="PS00041">
    <property type="entry name" value="HTH_ARAC_FAMILY_1"/>
    <property type="match status" value="1"/>
</dbReference>
<accession>A0A371K0L6</accession>
<dbReference type="InterPro" id="IPR029062">
    <property type="entry name" value="Class_I_gatase-like"/>
</dbReference>
<dbReference type="Proteomes" id="UP000264492">
    <property type="component" value="Unassembled WGS sequence"/>
</dbReference>
<dbReference type="Gene3D" id="3.40.50.880">
    <property type="match status" value="1"/>
</dbReference>
<keyword evidence="1" id="KW-0805">Transcription regulation</keyword>
<dbReference type="Gene3D" id="1.10.10.60">
    <property type="entry name" value="Homeodomain-like"/>
    <property type="match status" value="1"/>
</dbReference>
<evidence type="ECO:0000313" key="5">
    <source>
        <dbReference type="EMBL" id="RDZ27444.1"/>
    </source>
</evidence>
<evidence type="ECO:0000256" key="1">
    <source>
        <dbReference type="ARBA" id="ARBA00023015"/>
    </source>
</evidence>
<dbReference type="InterPro" id="IPR002818">
    <property type="entry name" value="DJ-1/PfpI"/>
</dbReference>
<dbReference type="RefSeq" id="WP_115859908.1">
    <property type="nucleotide sequence ID" value="NZ_QTSU01000002.1"/>
</dbReference>
<gene>
    <name evidence="5" type="ORF">DX914_14550</name>
</gene>
<dbReference type="SUPFAM" id="SSF52317">
    <property type="entry name" value="Class I glutamine amidotransferase-like"/>
    <property type="match status" value="1"/>
</dbReference>
<dbReference type="InterPro" id="IPR052158">
    <property type="entry name" value="INH-QAR"/>
</dbReference>
<evidence type="ECO:0000256" key="2">
    <source>
        <dbReference type="ARBA" id="ARBA00023125"/>
    </source>
</evidence>
<name>A0A371K0L6_9GAMM</name>
<dbReference type="AlphaFoldDB" id="A0A371K0L6"/>
<keyword evidence="3" id="KW-0804">Transcription</keyword>
<dbReference type="EMBL" id="QTSU01000002">
    <property type="protein sequence ID" value="RDZ27444.1"/>
    <property type="molecule type" value="Genomic_DNA"/>
</dbReference>
<sequence>MRNRTREVWFVVFPGSELLDLSGPWSVLGYANEVLGWPAYAPKIVSAARGAVPTRHGVVLGGASSIEEAARNGFPNTVVIAGATPANGRSAGEMKVARWLREHSRRISRIVSICTGAFVLGEAGLLDRRSATTHWVYRDELRNRFARARVESESLFLRDGRVWTSAGITAGLDLMLAIIEEDHGHRAALTVAKSLVLYLRRSDQQAMFFDESIVPARELDSSVHILTALIQGHLAKPLPIAKLAKLAGMSTRTLARVCERDFGQTPSSVIRRMRLEQAQRMLEHTSLPLKTIATRTGVGDEGTLWRLFRRQLGIAPMEYRKRFKPSRAA</sequence>
<dbReference type="InterPro" id="IPR018062">
    <property type="entry name" value="HTH_AraC-typ_CS"/>
</dbReference>
<keyword evidence="2" id="KW-0238">DNA-binding</keyword>
<dbReference type="PROSITE" id="PS01124">
    <property type="entry name" value="HTH_ARAC_FAMILY_2"/>
    <property type="match status" value="1"/>
</dbReference>
<dbReference type="CDD" id="cd03137">
    <property type="entry name" value="GATase1_AraC_1"/>
    <property type="match status" value="1"/>
</dbReference>
<dbReference type="PANTHER" id="PTHR43130">
    <property type="entry name" value="ARAC-FAMILY TRANSCRIPTIONAL REGULATOR"/>
    <property type="match status" value="1"/>
</dbReference>
<dbReference type="Pfam" id="PF12833">
    <property type="entry name" value="HTH_18"/>
    <property type="match status" value="1"/>
</dbReference>
<dbReference type="GO" id="GO:0043565">
    <property type="term" value="F:sequence-specific DNA binding"/>
    <property type="evidence" value="ECO:0007669"/>
    <property type="project" value="InterPro"/>
</dbReference>
<evidence type="ECO:0000313" key="6">
    <source>
        <dbReference type="Proteomes" id="UP000264492"/>
    </source>
</evidence>
<dbReference type="InterPro" id="IPR018060">
    <property type="entry name" value="HTH_AraC"/>
</dbReference>
<keyword evidence="6" id="KW-1185">Reference proteome</keyword>
<dbReference type="SUPFAM" id="SSF46689">
    <property type="entry name" value="Homeodomain-like"/>
    <property type="match status" value="2"/>
</dbReference>
<dbReference type="PANTHER" id="PTHR43130:SF3">
    <property type="entry name" value="HTH-TYPE TRANSCRIPTIONAL REGULATOR RV1931C"/>
    <property type="match status" value="1"/>
</dbReference>
<dbReference type="InterPro" id="IPR009057">
    <property type="entry name" value="Homeodomain-like_sf"/>
</dbReference>
<organism evidence="5 6">
    <name type="scientific">Lysobacter silvisoli</name>
    <dbReference type="NCBI Taxonomy" id="2293254"/>
    <lineage>
        <taxon>Bacteria</taxon>
        <taxon>Pseudomonadati</taxon>
        <taxon>Pseudomonadota</taxon>
        <taxon>Gammaproteobacteria</taxon>
        <taxon>Lysobacterales</taxon>
        <taxon>Lysobacteraceae</taxon>
        <taxon>Lysobacter</taxon>
    </lineage>
</organism>
<reference evidence="5 6" key="1">
    <citation type="submission" date="2018-08" db="EMBL/GenBank/DDBJ databases">
        <title>Lysobacter sp. zong2l5, whole genome shotgun sequence.</title>
        <authorList>
            <person name="Zhang X."/>
            <person name="Feng G."/>
            <person name="Zhu H."/>
        </authorList>
    </citation>
    <scope>NUCLEOTIDE SEQUENCE [LARGE SCALE GENOMIC DNA]</scope>
    <source>
        <strain evidence="6">zong2l5</strain>
    </source>
</reference>
<evidence type="ECO:0000256" key="3">
    <source>
        <dbReference type="ARBA" id="ARBA00023163"/>
    </source>
</evidence>
<comment type="caution">
    <text evidence="5">The sequence shown here is derived from an EMBL/GenBank/DDBJ whole genome shotgun (WGS) entry which is preliminary data.</text>
</comment>
<dbReference type="SMART" id="SM00342">
    <property type="entry name" value="HTH_ARAC"/>
    <property type="match status" value="1"/>
</dbReference>
<evidence type="ECO:0000259" key="4">
    <source>
        <dbReference type="PROSITE" id="PS01124"/>
    </source>
</evidence>
<protein>
    <submittedName>
        <fullName evidence="5">Helix-turn-helix domain-containing protein</fullName>
    </submittedName>
</protein>
<dbReference type="OrthoDB" id="9803764at2"/>
<dbReference type="Pfam" id="PF01965">
    <property type="entry name" value="DJ-1_PfpI"/>
    <property type="match status" value="1"/>
</dbReference>
<feature type="domain" description="HTH araC/xylS-type" evidence="4">
    <location>
        <begin position="224"/>
        <end position="322"/>
    </location>
</feature>